<name>M2YCL2_9MICC</name>
<dbReference type="EMBL" id="ANHZ02000015">
    <property type="protein sequence ID" value="EME36364.1"/>
    <property type="molecule type" value="Genomic_DNA"/>
</dbReference>
<feature type="region of interest" description="Disordered" evidence="4">
    <location>
        <begin position="208"/>
        <end position="230"/>
    </location>
</feature>
<dbReference type="GO" id="GO:0032259">
    <property type="term" value="P:methylation"/>
    <property type="evidence" value="ECO:0007669"/>
    <property type="project" value="UniProtKB-KW"/>
</dbReference>
<dbReference type="AlphaFoldDB" id="M2YCL2"/>
<dbReference type="GO" id="GO:0008168">
    <property type="term" value="F:methyltransferase activity"/>
    <property type="evidence" value="ECO:0007669"/>
    <property type="project" value="UniProtKB-KW"/>
</dbReference>
<keyword evidence="2" id="KW-0808">Transferase</keyword>
<comment type="caution">
    <text evidence="6">The sequence shown here is derived from an EMBL/GenBank/DDBJ whole genome shotgun (WGS) entry which is preliminary data.</text>
</comment>
<reference evidence="6 7" key="1">
    <citation type="journal article" date="2014" name="Genome Announc.">
        <title>Draft Genome Sequence of Kocuria palustris PEL.</title>
        <authorList>
            <person name="Sharma G."/>
            <person name="Khatri I."/>
            <person name="Subramanian S."/>
        </authorList>
    </citation>
    <scope>NUCLEOTIDE SEQUENCE [LARGE SCALE GENOMIC DNA]</scope>
    <source>
        <strain evidence="6 7">PEL</strain>
    </source>
</reference>
<feature type="compositionally biased region" description="Basic and acidic residues" evidence="4">
    <location>
        <begin position="9"/>
        <end position="21"/>
    </location>
</feature>
<evidence type="ECO:0000256" key="3">
    <source>
        <dbReference type="ARBA" id="ARBA00022691"/>
    </source>
</evidence>
<dbReference type="PANTHER" id="PTHR43464:SF19">
    <property type="entry name" value="UBIQUINONE BIOSYNTHESIS O-METHYLTRANSFERASE, MITOCHONDRIAL"/>
    <property type="match status" value="1"/>
</dbReference>
<dbReference type="InterPro" id="IPR029063">
    <property type="entry name" value="SAM-dependent_MTases_sf"/>
</dbReference>
<evidence type="ECO:0000256" key="1">
    <source>
        <dbReference type="ARBA" id="ARBA00022603"/>
    </source>
</evidence>
<dbReference type="STRING" id="71999.KPaMU14_03245"/>
<organism evidence="6 7">
    <name type="scientific">Kocuria palustris PEL</name>
    <dbReference type="NCBI Taxonomy" id="1236550"/>
    <lineage>
        <taxon>Bacteria</taxon>
        <taxon>Bacillati</taxon>
        <taxon>Actinomycetota</taxon>
        <taxon>Actinomycetes</taxon>
        <taxon>Micrococcales</taxon>
        <taxon>Micrococcaceae</taxon>
        <taxon>Kocuria</taxon>
    </lineage>
</organism>
<accession>M2YCL2</accession>
<dbReference type="SUPFAM" id="SSF53335">
    <property type="entry name" value="S-adenosyl-L-methionine-dependent methyltransferases"/>
    <property type="match status" value="1"/>
</dbReference>
<feature type="region of interest" description="Disordered" evidence="4">
    <location>
        <begin position="1"/>
        <end position="21"/>
    </location>
</feature>
<protein>
    <submittedName>
        <fullName evidence="6">Thioredoxin reductase</fullName>
    </submittedName>
</protein>
<dbReference type="Proteomes" id="UP000009877">
    <property type="component" value="Unassembled WGS sequence"/>
</dbReference>
<keyword evidence="1" id="KW-0489">Methyltransferase</keyword>
<dbReference type="InterPro" id="IPR041698">
    <property type="entry name" value="Methyltransf_25"/>
</dbReference>
<keyword evidence="7" id="KW-1185">Reference proteome</keyword>
<evidence type="ECO:0000313" key="6">
    <source>
        <dbReference type="EMBL" id="EME36364.1"/>
    </source>
</evidence>
<sequence>MSTPQPHSHSHDHDHGGGEDLELLRRGNTAAAWDAIYSPDERRWSGQPNQALVAEVAGLEPGTALDVGCGEGADTVWLAQQGWQVTGLDISGVALEHARAAAEAAGVQAEWIHSGLDDVELPEDGFDLVSVFYPALPSQPEGVSLIALLGAVAPGGTLLFVGHADIDPEEARARGFDPEDYLSIDDLEAALQRSSRWEIAVRERRPRHVEGGAGGGHTHDEILKAVRSAD</sequence>
<keyword evidence="3" id="KW-0949">S-adenosyl-L-methionine</keyword>
<evidence type="ECO:0000259" key="5">
    <source>
        <dbReference type="Pfam" id="PF13649"/>
    </source>
</evidence>
<evidence type="ECO:0000256" key="4">
    <source>
        <dbReference type="SAM" id="MobiDB-lite"/>
    </source>
</evidence>
<feature type="compositionally biased region" description="Basic and acidic residues" evidence="4">
    <location>
        <begin position="217"/>
        <end position="230"/>
    </location>
</feature>
<feature type="domain" description="Methyltransferase" evidence="5">
    <location>
        <begin position="65"/>
        <end position="134"/>
    </location>
</feature>
<dbReference type="Gene3D" id="3.40.50.150">
    <property type="entry name" value="Vaccinia Virus protein VP39"/>
    <property type="match status" value="1"/>
</dbReference>
<dbReference type="Pfam" id="PF13649">
    <property type="entry name" value="Methyltransf_25"/>
    <property type="match status" value="1"/>
</dbReference>
<gene>
    <name evidence="6" type="ORF">C884_00532</name>
</gene>
<evidence type="ECO:0000256" key="2">
    <source>
        <dbReference type="ARBA" id="ARBA00022679"/>
    </source>
</evidence>
<dbReference type="CDD" id="cd02440">
    <property type="entry name" value="AdoMet_MTases"/>
    <property type="match status" value="1"/>
</dbReference>
<dbReference type="PANTHER" id="PTHR43464">
    <property type="entry name" value="METHYLTRANSFERASE"/>
    <property type="match status" value="1"/>
</dbReference>
<proteinExistence type="predicted"/>
<evidence type="ECO:0000313" key="7">
    <source>
        <dbReference type="Proteomes" id="UP000009877"/>
    </source>
</evidence>